<evidence type="ECO:0000313" key="6">
    <source>
        <dbReference type="Proteomes" id="UP000244334"/>
    </source>
</evidence>
<dbReference type="CDD" id="cd07185">
    <property type="entry name" value="OmpA_C-like"/>
    <property type="match status" value="1"/>
</dbReference>
<accession>A0A1E7YX80</accession>
<reference evidence="4 6" key="2">
    <citation type="submission" date="2018-04" db="EMBL/GenBank/DDBJ databases">
        <title>Genomes of the Obligate Erwinia dacicola and Facultative Enterobacter sp. OLF Endosymbionts of the Olive Fruit fly, Bactrocera oleae.</title>
        <authorList>
            <person name="Estes A.M."/>
            <person name="Hearn D.J."/>
            <person name="Agarwal S."/>
            <person name="Pierson E.A."/>
            <person name="Dunning-Hotopp J.C."/>
        </authorList>
    </citation>
    <scope>NUCLEOTIDE SEQUENCE [LARGE SCALE GENOMIC DNA]</scope>
    <source>
        <strain evidence="4 6">Oroville</strain>
    </source>
</reference>
<dbReference type="PANTHER" id="PTHR38033:SF1">
    <property type="entry name" value="DOTU FAMILY TYPE IV_VI SECRETION SYSTEM PROTEIN"/>
    <property type="match status" value="1"/>
</dbReference>
<reference evidence="3 5" key="1">
    <citation type="submission" date="2016-07" db="EMBL/GenBank/DDBJ databases">
        <authorList>
            <person name="Yuval B."/>
        </authorList>
    </citation>
    <scope>NUCLEOTIDE SEQUENCE [LARGE SCALE GENOMIC DNA]</scope>
    <source>
        <strain evidence="3 5">IL</strain>
    </source>
</reference>
<name>A0A1E7YX80_9GAMM</name>
<dbReference type="InterPro" id="IPR006665">
    <property type="entry name" value="OmpA-like"/>
</dbReference>
<dbReference type="InterPro" id="IPR036737">
    <property type="entry name" value="OmpA-like_sf"/>
</dbReference>
<dbReference type="Proteomes" id="UP000244334">
    <property type="component" value="Unassembled WGS sequence"/>
</dbReference>
<dbReference type="OrthoDB" id="345640at2"/>
<dbReference type="NCBIfam" id="NF038228">
    <property type="entry name" value="IcmH_DotU_IVB"/>
    <property type="match status" value="1"/>
</dbReference>
<dbReference type="GO" id="GO:0016020">
    <property type="term" value="C:membrane"/>
    <property type="evidence" value="ECO:0007669"/>
    <property type="project" value="UniProtKB-UniRule"/>
</dbReference>
<dbReference type="SUPFAM" id="SSF103088">
    <property type="entry name" value="OmpA-like"/>
    <property type="match status" value="1"/>
</dbReference>
<dbReference type="Gene3D" id="1.25.40.590">
    <property type="entry name" value="Type IV / VI secretion system, DotU"/>
    <property type="match status" value="1"/>
</dbReference>
<dbReference type="EMBL" id="LJAM02000085">
    <property type="protein sequence ID" value="RAP71899.1"/>
    <property type="molecule type" value="Genomic_DNA"/>
</dbReference>
<evidence type="ECO:0000313" key="4">
    <source>
        <dbReference type="EMBL" id="RAP71899.1"/>
    </source>
</evidence>
<dbReference type="NCBIfam" id="TIGR03349">
    <property type="entry name" value="IV_VI_DotU"/>
    <property type="match status" value="1"/>
</dbReference>
<keyword evidence="6" id="KW-1185">Reference proteome</keyword>
<dbReference type="InterPro" id="IPR017732">
    <property type="entry name" value="T4/T6SS_DotU"/>
</dbReference>
<dbReference type="InterPro" id="IPR038522">
    <property type="entry name" value="T4/T6SS_DotU_sf"/>
</dbReference>
<dbReference type="PANTHER" id="PTHR38033">
    <property type="entry name" value="MEMBRANE PROTEIN-RELATED"/>
    <property type="match status" value="1"/>
</dbReference>
<dbReference type="EMBL" id="MAYS01000446">
    <property type="protein sequence ID" value="OFC61111.1"/>
    <property type="molecule type" value="Genomic_DNA"/>
</dbReference>
<dbReference type="Gene3D" id="3.30.1330.60">
    <property type="entry name" value="OmpA-like domain"/>
    <property type="match status" value="1"/>
</dbReference>
<dbReference type="PROSITE" id="PS51123">
    <property type="entry name" value="OMPA_2"/>
    <property type="match status" value="1"/>
</dbReference>
<evidence type="ECO:0000313" key="3">
    <source>
        <dbReference type="EMBL" id="OFC61111.1"/>
    </source>
</evidence>
<keyword evidence="1" id="KW-0472">Membrane</keyword>
<dbReference type="RefSeq" id="WP_070135552.1">
    <property type="nucleotide sequence ID" value="NZ_LJAM02000085.1"/>
</dbReference>
<gene>
    <name evidence="4" type="ORF">ACZ87_01287</name>
    <name evidence="3" type="ORF">BBW68_02115</name>
</gene>
<dbReference type="Pfam" id="PF09850">
    <property type="entry name" value="DotU"/>
    <property type="match status" value="1"/>
</dbReference>
<evidence type="ECO:0000259" key="2">
    <source>
        <dbReference type="PROSITE" id="PS51123"/>
    </source>
</evidence>
<feature type="domain" description="OmpA-like" evidence="2">
    <location>
        <begin position="274"/>
        <end position="395"/>
    </location>
</feature>
<organism evidence="3 5">
    <name type="scientific">Candidatus Erwinia dacicola</name>
    <dbReference type="NCBI Taxonomy" id="252393"/>
    <lineage>
        <taxon>Bacteria</taxon>
        <taxon>Pseudomonadati</taxon>
        <taxon>Pseudomonadota</taxon>
        <taxon>Gammaproteobacteria</taxon>
        <taxon>Enterobacterales</taxon>
        <taxon>Erwiniaceae</taxon>
        <taxon>Erwinia</taxon>
    </lineage>
</organism>
<proteinExistence type="predicted"/>
<protein>
    <submittedName>
        <fullName evidence="4">Type IV/VI secretion system, DotU family domain protein</fullName>
    </submittedName>
</protein>
<dbReference type="Proteomes" id="UP000243534">
    <property type="component" value="Unassembled WGS sequence"/>
</dbReference>
<evidence type="ECO:0000313" key="5">
    <source>
        <dbReference type="Proteomes" id="UP000243534"/>
    </source>
</evidence>
<dbReference type="AlphaFoldDB" id="A0A1E7YX80"/>
<comment type="caution">
    <text evidence="3">The sequence shown here is derived from an EMBL/GenBank/DDBJ whole genome shotgun (WGS) entry which is preliminary data.</text>
</comment>
<evidence type="ECO:0000256" key="1">
    <source>
        <dbReference type="PROSITE-ProRule" id="PRU00473"/>
    </source>
</evidence>
<sequence>MTLELPADPATPVSTDNPLITAASPLLNAIVQIRLAATHDDPAGLRHQLIDEMRQFETRCKQAAMPFEMIIGARYCLCAVLDEATAQTPWGSRGIWSGSGLLVTFHNESWSGEKVFQLLARISQNPAQHLWLLELIHYCLLLGYEGCYRGMDNGRLQRDTVRTRLAHLIADVRCTAPLPPLQVADAAQHNALWHPLVPLWACTTIAAFIACLIFSGLNWRLGNTAEPLLSAIWQVPLPKVVAGQRAAAPQALIDLRQRLSDLIADRQLNVTDSANGSKVIIAADRLFSSPATVLSPEGRALVARVATAMESGKGTIVVSVFTDDRHIRSSRFSSNYEYSTAQACAISTMMAQMIAQQGISIRTQGRGDSGALLPNDSPENRAQNRRVEITLFAAPDSDDNSPTTGKN</sequence>